<evidence type="ECO:0000313" key="2">
    <source>
        <dbReference type="EMBL" id="KAF8472375.1"/>
    </source>
</evidence>
<name>A0A9P5K0K7_9AGAM</name>
<dbReference type="InterPro" id="IPR011333">
    <property type="entry name" value="SKP1/BTB/POZ_sf"/>
</dbReference>
<dbReference type="SUPFAM" id="SSF54695">
    <property type="entry name" value="POZ domain"/>
    <property type="match status" value="1"/>
</dbReference>
<evidence type="ECO:0000313" key="3">
    <source>
        <dbReference type="Proteomes" id="UP000759537"/>
    </source>
</evidence>
<protein>
    <recommendedName>
        <fullName evidence="1">BTB domain-containing protein</fullName>
    </recommendedName>
</protein>
<comment type="caution">
    <text evidence="2">The sequence shown here is derived from an EMBL/GenBank/DDBJ whole genome shotgun (WGS) entry which is preliminary data.</text>
</comment>
<dbReference type="AlphaFoldDB" id="A0A9P5K0K7"/>
<reference evidence="2" key="1">
    <citation type="submission" date="2019-10" db="EMBL/GenBank/DDBJ databases">
        <authorList>
            <consortium name="DOE Joint Genome Institute"/>
            <person name="Kuo A."/>
            <person name="Miyauchi S."/>
            <person name="Kiss E."/>
            <person name="Drula E."/>
            <person name="Kohler A."/>
            <person name="Sanchez-Garcia M."/>
            <person name="Andreopoulos B."/>
            <person name="Barry K.W."/>
            <person name="Bonito G."/>
            <person name="Buee M."/>
            <person name="Carver A."/>
            <person name="Chen C."/>
            <person name="Cichocki N."/>
            <person name="Clum A."/>
            <person name="Culley D."/>
            <person name="Crous P.W."/>
            <person name="Fauchery L."/>
            <person name="Girlanda M."/>
            <person name="Hayes R."/>
            <person name="Keri Z."/>
            <person name="LaButti K."/>
            <person name="Lipzen A."/>
            <person name="Lombard V."/>
            <person name="Magnuson J."/>
            <person name="Maillard F."/>
            <person name="Morin E."/>
            <person name="Murat C."/>
            <person name="Nolan M."/>
            <person name="Ohm R."/>
            <person name="Pangilinan J."/>
            <person name="Pereira M."/>
            <person name="Perotto S."/>
            <person name="Peter M."/>
            <person name="Riley R."/>
            <person name="Sitrit Y."/>
            <person name="Stielow B."/>
            <person name="Szollosi G."/>
            <person name="Zifcakova L."/>
            <person name="Stursova M."/>
            <person name="Spatafora J.W."/>
            <person name="Tedersoo L."/>
            <person name="Vaario L.-M."/>
            <person name="Yamada A."/>
            <person name="Yan M."/>
            <person name="Wang P."/>
            <person name="Xu J."/>
            <person name="Bruns T."/>
            <person name="Baldrian P."/>
            <person name="Vilgalys R."/>
            <person name="Henrissat B."/>
            <person name="Grigoriev I.V."/>
            <person name="Hibbett D."/>
            <person name="Nagy L.G."/>
            <person name="Martin F.M."/>
        </authorList>
    </citation>
    <scope>NUCLEOTIDE SEQUENCE</scope>
    <source>
        <strain evidence="2">Prilba</strain>
    </source>
</reference>
<organism evidence="2 3">
    <name type="scientific">Russula ochroleuca</name>
    <dbReference type="NCBI Taxonomy" id="152965"/>
    <lineage>
        <taxon>Eukaryota</taxon>
        <taxon>Fungi</taxon>
        <taxon>Dikarya</taxon>
        <taxon>Basidiomycota</taxon>
        <taxon>Agaricomycotina</taxon>
        <taxon>Agaricomycetes</taxon>
        <taxon>Russulales</taxon>
        <taxon>Russulaceae</taxon>
        <taxon>Russula</taxon>
    </lineage>
</organism>
<dbReference type="SMART" id="SM00225">
    <property type="entry name" value="BTB"/>
    <property type="match status" value="1"/>
</dbReference>
<dbReference type="Proteomes" id="UP000759537">
    <property type="component" value="Unassembled WGS sequence"/>
</dbReference>
<dbReference type="InterPro" id="IPR000210">
    <property type="entry name" value="BTB/POZ_dom"/>
</dbReference>
<gene>
    <name evidence="2" type="ORF">DFH94DRAFT_186986</name>
</gene>
<feature type="domain" description="BTB" evidence="1">
    <location>
        <begin position="158"/>
        <end position="232"/>
    </location>
</feature>
<proteinExistence type="predicted"/>
<dbReference type="EMBL" id="WHVB01000020">
    <property type="protein sequence ID" value="KAF8472375.1"/>
    <property type="molecule type" value="Genomic_DNA"/>
</dbReference>
<dbReference type="CDD" id="cd18186">
    <property type="entry name" value="BTB_POZ_ZBTB_KLHL-like"/>
    <property type="match status" value="1"/>
</dbReference>
<dbReference type="PROSITE" id="PS50097">
    <property type="entry name" value="BTB"/>
    <property type="match status" value="1"/>
</dbReference>
<evidence type="ECO:0000259" key="1">
    <source>
        <dbReference type="PROSITE" id="PS50097"/>
    </source>
</evidence>
<accession>A0A9P5K0K7</accession>
<dbReference type="OrthoDB" id="3357985at2759"/>
<reference evidence="2" key="2">
    <citation type="journal article" date="2020" name="Nat. Commun.">
        <title>Large-scale genome sequencing of mycorrhizal fungi provides insights into the early evolution of symbiotic traits.</title>
        <authorList>
            <person name="Miyauchi S."/>
            <person name="Kiss E."/>
            <person name="Kuo A."/>
            <person name="Drula E."/>
            <person name="Kohler A."/>
            <person name="Sanchez-Garcia M."/>
            <person name="Morin E."/>
            <person name="Andreopoulos B."/>
            <person name="Barry K.W."/>
            <person name="Bonito G."/>
            <person name="Buee M."/>
            <person name="Carver A."/>
            <person name="Chen C."/>
            <person name="Cichocki N."/>
            <person name="Clum A."/>
            <person name="Culley D."/>
            <person name="Crous P.W."/>
            <person name="Fauchery L."/>
            <person name="Girlanda M."/>
            <person name="Hayes R.D."/>
            <person name="Keri Z."/>
            <person name="LaButti K."/>
            <person name="Lipzen A."/>
            <person name="Lombard V."/>
            <person name="Magnuson J."/>
            <person name="Maillard F."/>
            <person name="Murat C."/>
            <person name="Nolan M."/>
            <person name="Ohm R.A."/>
            <person name="Pangilinan J."/>
            <person name="Pereira M.F."/>
            <person name="Perotto S."/>
            <person name="Peter M."/>
            <person name="Pfister S."/>
            <person name="Riley R."/>
            <person name="Sitrit Y."/>
            <person name="Stielow J.B."/>
            <person name="Szollosi G."/>
            <person name="Zifcakova L."/>
            <person name="Stursova M."/>
            <person name="Spatafora J.W."/>
            <person name="Tedersoo L."/>
            <person name="Vaario L.M."/>
            <person name="Yamada A."/>
            <person name="Yan M."/>
            <person name="Wang P."/>
            <person name="Xu J."/>
            <person name="Bruns T."/>
            <person name="Baldrian P."/>
            <person name="Vilgalys R."/>
            <person name="Dunand C."/>
            <person name="Henrissat B."/>
            <person name="Grigoriev I.V."/>
            <person name="Hibbett D."/>
            <person name="Nagy L.G."/>
            <person name="Martin F.M."/>
        </authorList>
    </citation>
    <scope>NUCLEOTIDE SEQUENCE</scope>
    <source>
        <strain evidence="2">Prilba</strain>
    </source>
</reference>
<dbReference type="Pfam" id="PF00651">
    <property type="entry name" value="BTB"/>
    <property type="match status" value="1"/>
</dbReference>
<keyword evidence="3" id="KW-1185">Reference proteome</keyword>
<dbReference type="Gene3D" id="3.30.710.10">
    <property type="entry name" value="Potassium Channel Kv1.1, Chain A"/>
    <property type="match status" value="1"/>
</dbReference>
<sequence>MTIEDFDNKLDIMPGASLYELLKYYKRVRAILTSDLTEFRMSCARGTLTGLRCTRLGSSQIPGWLDQYIESIGKSPYLFDSAGLNTAMARHFKDGDKERCGCTSIASQTIRDFWEALGSVVNAGFEKAESALSLVRDQEDPQAQNSSAASPPEPFDVPDANLIIRTSDLVYFRVHKPVLAMASPFFKVLLSLPLPPDSEMVDGLPVVQLSESSELLHCLISILYPVPAVMPNSYEKVLYLLAVCQKYEMVSVQSSIRAEVSRGASPVPKGAEAFRAYAIASAKGLIPETENAARLTLDHPMTFEILGEGLRLFEGWALRDLVNFRRRCRDNLVTCLNSFLERSPGDWVHCALGSLNKLFTQNKNNLKLEIHTRPLDIHSKIRQEYLTACQVHVYCKSCLRAYAKDGSIFCAGLETELVKARDKWGLLTMLVSRGLSRT</sequence>